<organism evidence="1 2">
    <name type="scientific">Sphingomonas oryzagri</name>
    <dbReference type="NCBI Taxonomy" id="3042314"/>
    <lineage>
        <taxon>Bacteria</taxon>
        <taxon>Pseudomonadati</taxon>
        <taxon>Pseudomonadota</taxon>
        <taxon>Alphaproteobacteria</taxon>
        <taxon>Sphingomonadales</taxon>
        <taxon>Sphingomonadaceae</taxon>
        <taxon>Sphingomonas</taxon>
    </lineage>
</organism>
<reference evidence="1" key="1">
    <citation type="submission" date="2023-04" db="EMBL/GenBank/DDBJ databases">
        <title>Sphingomonas sp. MAHUQ-71 isolated from rice field.</title>
        <authorList>
            <person name="Huq M.A."/>
        </authorList>
    </citation>
    <scope>NUCLEOTIDE SEQUENCE</scope>
    <source>
        <strain evidence="1">MAHUQ-71</strain>
    </source>
</reference>
<keyword evidence="2" id="KW-1185">Reference proteome</keyword>
<comment type="caution">
    <text evidence="1">The sequence shown here is derived from an EMBL/GenBank/DDBJ whole genome shotgun (WGS) entry which is preliminary data.</text>
</comment>
<dbReference type="Proteomes" id="UP001160625">
    <property type="component" value="Unassembled WGS sequence"/>
</dbReference>
<name>A0ABT6N2E8_9SPHN</name>
<accession>A0ABT6N2E8</accession>
<dbReference type="RefSeq" id="WP_281044216.1">
    <property type="nucleotide sequence ID" value="NZ_JARYGZ010000001.1"/>
</dbReference>
<gene>
    <name evidence="1" type="ORF">QGN17_09400</name>
</gene>
<evidence type="ECO:0000313" key="1">
    <source>
        <dbReference type="EMBL" id="MDH7638944.1"/>
    </source>
</evidence>
<protein>
    <submittedName>
        <fullName evidence="1">Uncharacterized protein</fullName>
    </submittedName>
</protein>
<proteinExistence type="predicted"/>
<evidence type="ECO:0000313" key="2">
    <source>
        <dbReference type="Proteomes" id="UP001160625"/>
    </source>
</evidence>
<dbReference type="EMBL" id="JARYGZ010000001">
    <property type="protein sequence ID" value="MDH7638944.1"/>
    <property type="molecule type" value="Genomic_DNA"/>
</dbReference>
<sequence length="48" mass="5665">MTHIRLTHPTDRMTIARIGDREFRIAHPAHGERFTDAQIRQAVRERIS</sequence>